<feature type="compositionally biased region" description="Low complexity" evidence="1">
    <location>
        <begin position="28"/>
        <end position="54"/>
    </location>
</feature>
<sequence length="101" mass="10852">VQPRRGRLGGRRLQQQWRRELGRRGGRTARLLGRAAAAQAARRAAEGRGAAPAGGQEGGRRLHEPQRDEGQGQEGKARPQGADRVVKTASASRAATRGRAR</sequence>
<reference evidence="2" key="1">
    <citation type="submission" date="2014-05" db="EMBL/GenBank/DDBJ databases">
        <title>The transcriptome of the halophilic microalga Tetraselmis sp. GSL018 isolated from the Great Salt Lake, Utah.</title>
        <authorList>
            <person name="Jinkerson R.E."/>
            <person name="D'Adamo S."/>
            <person name="Posewitz M.C."/>
        </authorList>
    </citation>
    <scope>NUCLEOTIDE SEQUENCE</scope>
    <source>
        <strain evidence="2">GSL018</strain>
    </source>
</reference>
<feature type="compositionally biased region" description="Basic residues" evidence="1">
    <location>
        <begin position="1"/>
        <end position="10"/>
    </location>
</feature>
<dbReference type="EMBL" id="GBEZ01023992">
    <property type="protein sequence ID" value="JAC62946.1"/>
    <property type="molecule type" value="Transcribed_RNA"/>
</dbReference>
<protein>
    <submittedName>
        <fullName evidence="2">Uncharacterized protein</fullName>
    </submittedName>
</protein>
<proteinExistence type="predicted"/>
<feature type="non-terminal residue" evidence="2">
    <location>
        <position position="101"/>
    </location>
</feature>
<evidence type="ECO:0000256" key="1">
    <source>
        <dbReference type="SAM" id="MobiDB-lite"/>
    </source>
</evidence>
<gene>
    <name evidence="2" type="ORF">TSPGSL018_21898</name>
</gene>
<evidence type="ECO:0000313" key="2">
    <source>
        <dbReference type="EMBL" id="JAC62946.1"/>
    </source>
</evidence>
<feature type="compositionally biased region" description="Basic and acidic residues" evidence="1">
    <location>
        <begin position="58"/>
        <end position="70"/>
    </location>
</feature>
<dbReference type="AlphaFoldDB" id="A0A061QXA2"/>
<feature type="non-terminal residue" evidence="2">
    <location>
        <position position="1"/>
    </location>
</feature>
<accession>A0A061QXA2</accession>
<feature type="region of interest" description="Disordered" evidence="1">
    <location>
        <begin position="1"/>
        <end position="101"/>
    </location>
</feature>
<organism evidence="2">
    <name type="scientific">Tetraselmis sp. GSL018</name>
    <dbReference type="NCBI Taxonomy" id="582737"/>
    <lineage>
        <taxon>Eukaryota</taxon>
        <taxon>Viridiplantae</taxon>
        <taxon>Chlorophyta</taxon>
        <taxon>core chlorophytes</taxon>
        <taxon>Chlorodendrophyceae</taxon>
        <taxon>Chlorodendrales</taxon>
        <taxon>Chlorodendraceae</taxon>
        <taxon>Tetraselmis</taxon>
    </lineage>
</organism>
<name>A0A061QXA2_9CHLO</name>